<comment type="function">
    <text evidence="5 6">Acetylates the N-terminal alanine of ribosomal protein bS18.</text>
</comment>
<dbReference type="InterPro" id="IPR000182">
    <property type="entry name" value="GNAT_dom"/>
</dbReference>
<dbReference type="GO" id="GO:0008999">
    <property type="term" value="F:protein-N-terminal-alanine acetyltransferase activity"/>
    <property type="evidence" value="ECO:0007669"/>
    <property type="project" value="UniProtKB-UniRule"/>
</dbReference>
<dbReference type="AlphaFoldDB" id="A0A2X0QYH2"/>
<dbReference type="InterPro" id="IPR043690">
    <property type="entry name" value="RimI"/>
</dbReference>
<evidence type="ECO:0000259" key="7">
    <source>
        <dbReference type="PROSITE" id="PS51186"/>
    </source>
</evidence>
<organism evidence="8">
    <name type="scientific">Candidatus Nitrotoga fabula</name>
    <dbReference type="NCBI Taxonomy" id="2182327"/>
    <lineage>
        <taxon>Bacteria</taxon>
        <taxon>Pseudomonadati</taxon>
        <taxon>Pseudomonadota</taxon>
        <taxon>Betaproteobacteria</taxon>
        <taxon>Nitrosomonadales</taxon>
        <taxon>Gallionellaceae</taxon>
        <taxon>Candidatus Nitrotoga</taxon>
    </lineage>
</organism>
<protein>
    <recommendedName>
        <fullName evidence="5 6">[Ribosomal protein bS18]-alanine N-acetyltransferase</fullName>
        <ecNumber evidence="5 6">2.3.1.266</ecNumber>
    </recommendedName>
</protein>
<dbReference type="CDD" id="cd04301">
    <property type="entry name" value="NAT_SF"/>
    <property type="match status" value="1"/>
</dbReference>
<dbReference type="NCBIfam" id="TIGR01575">
    <property type="entry name" value="rimI"/>
    <property type="match status" value="1"/>
</dbReference>
<evidence type="ECO:0000313" key="8">
    <source>
        <dbReference type="EMBL" id="SPS06740.1"/>
    </source>
</evidence>
<feature type="domain" description="N-acetyltransferase" evidence="7">
    <location>
        <begin position="10"/>
        <end position="154"/>
    </location>
</feature>
<evidence type="ECO:0000256" key="4">
    <source>
        <dbReference type="ARBA" id="ARBA00023315"/>
    </source>
</evidence>
<comment type="similarity">
    <text evidence="1 5 6">Belongs to the acetyltransferase family. RimI subfamily.</text>
</comment>
<name>A0A2X0QYH2_9PROT</name>
<reference evidence="8" key="1">
    <citation type="submission" date="2018-05" db="EMBL/GenBank/DDBJ databases">
        <authorList>
            <person name="Lanie J.A."/>
            <person name="Ng W.-L."/>
            <person name="Kazmierczak K.M."/>
            <person name="Andrzejewski T.M."/>
            <person name="Davidsen T.M."/>
            <person name="Wayne K.J."/>
            <person name="Tettelin H."/>
            <person name="Glass J.I."/>
            <person name="Rusch D."/>
            <person name="Podicherti R."/>
            <person name="Tsui H.-C.T."/>
            <person name="Winkler M.E."/>
        </authorList>
    </citation>
    <scope>NUCLEOTIDE SEQUENCE</scope>
    <source>
        <strain evidence="8">KNB</strain>
    </source>
</reference>
<dbReference type="InterPro" id="IPR006464">
    <property type="entry name" value="AcTrfase_RimI/Ard1"/>
</dbReference>
<evidence type="ECO:0000256" key="5">
    <source>
        <dbReference type="HAMAP-Rule" id="MF_02210"/>
    </source>
</evidence>
<dbReference type="PROSITE" id="PS51186">
    <property type="entry name" value="GNAT"/>
    <property type="match status" value="1"/>
</dbReference>
<feature type="active site" description="Proton donor" evidence="5">
    <location>
        <position position="123"/>
    </location>
</feature>
<dbReference type="InterPro" id="IPR016181">
    <property type="entry name" value="Acyl_CoA_acyltransferase"/>
</dbReference>
<dbReference type="Pfam" id="PF00583">
    <property type="entry name" value="Acetyltransf_1"/>
    <property type="match status" value="1"/>
</dbReference>
<keyword evidence="2 5" id="KW-0963">Cytoplasm</keyword>
<dbReference type="HAMAP" id="MF_02210">
    <property type="entry name" value="RimI"/>
    <property type="match status" value="1"/>
</dbReference>
<dbReference type="InterPro" id="IPR050680">
    <property type="entry name" value="YpeA/RimI_acetyltransf"/>
</dbReference>
<evidence type="ECO:0000256" key="1">
    <source>
        <dbReference type="ARBA" id="ARBA00005395"/>
    </source>
</evidence>
<dbReference type="GO" id="GO:0005737">
    <property type="term" value="C:cytoplasm"/>
    <property type="evidence" value="ECO:0007669"/>
    <property type="project" value="UniProtKB-SubCell"/>
</dbReference>
<dbReference type="PANTHER" id="PTHR43420:SF51">
    <property type="entry name" value="PEPTIDYL-LYSINE N-ACETYLTRANSFERASE YIAC"/>
    <property type="match status" value="1"/>
</dbReference>
<keyword evidence="3 5" id="KW-0808">Transferase</keyword>
<dbReference type="EMBL" id="LS423452">
    <property type="protein sequence ID" value="SPS06740.1"/>
    <property type="molecule type" value="Genomic_DNA"/>
</dbReference>
<accession>A0A2X0QYH2</accession>
<dbReference type="SUPFAM" id="SSF55729">
    <property type="entry name" value="Acyl-CoA N-acyltransferases (Nat)"/>
    <property type="match status" value="1"/>
</dbReference>
<dbReference type="Gene3D" id="3.40.630.30">
    <property type="match status" value="1"/>
</dbReference>
<comment type="catalytic activity">
    <reaction evidence="5 6">
        <text>N-terminal L-alanyl-[ribosomal protein bS18] + acetyl-CoA = N-terminal N(alpha)-acetyl-L-alanyl-[ribosomal protein bS18] + CoA + H(+)</text>
        <dbReference type="Rhea" id="RHEA:43756"/>
        <dbReference type="Rhea" id="RHEA-COMP:10676"/>
        <dbReference type="Rhea" id="RHEA-COMP:10677"/>
        <dbReference type="ChEBI" id="CHEBI:15378"/>
        <dbReference type="ChEBI" id="CHEBI:57287"/>
        <dbReference type="ChEBI" id="CHEBI:57288"/>
        <dbReference type="ChEBI" id="CHEBI:64718"/>
        <dbReference type="ChEBI" id="CHEBI:83683"/>
        <dbReference type="EC" id="2.3.1.266"/>
    </reaction>
</comment>
<sequence>MNSFQLIQQAVLRDMTRDDLPAIVRIEQRVHAYPWSCGNFMDSLSSNDVCKIYEAGGELLGYVILMLAVDEGQLLNISVAGEYQRLGLGRRLLEAAMEIARGRGMQRMILEVRPSNLTALALYRGLGFHEAGRRRGYYRSANGCEDAIVMEYAL</sequence>
<evidence type="ECO:0000256" key="2">
    <source>
        <dbReference type="ARBA" id="ARBA00022490"/>
    </source>
</evidence>
<dbReference type="EC" id="2.3.1.266" evidence="5 6"/>
<proteinExistence type="inferred from homology"/>
<feature type="active site" description="Proton acceptor" evidence="5">
    <location>
        <position position="111"/>
    </location>
</feature>
<comment type="caution">
    <text evidence="5">Lacks conserved residue(s) required for the propagation of feature annotation.</text>
</comment>
<comment type="subcellular location">
    <subcellularLocation>
        <location evidence="5 6">Cytoplasm</location>
    </subcellularLocation>
</comment>
<feature type="binding site" evidence="5">
    <location>
        <position position="116"/>
    </location>
    <ligand>
        <name>acetyl-CoA</name>
        <dbReference type="ChEBI" id="CHEBI:57288"/>
    </ligand>
</feature>
<gene>
    <name evidence="5 8" type="primary">rimI</name>
    <name evidence="8" type="ORF">NITFAB_2333</name>
</gene>
<keyword evidence="4 5" id="KW-0012">Acyltransferase</keyword>
<dbReference type="PANTHER" id="PTHR43420">
    <property type="entry name" value="ACETYLTRANSFERASE"/>
    <property type="match status" value="1"/>
</dbReference>
<evidence type="ECO:0000256" key="6">
    <source>
        <dbReference type="RuleBase" id="RU363094"/>
    </source>
</evidence>
<evidence type="ECO:0000256" key="3">
    <source>
        <dbReference type="ARBA" id="ARBA00022679"/>
    </source>
</evidence>